<sequence length="66" mass="7615">MCDMRERITAREKELTEDVEYLERGLDKAIAHLQKVVSCYKAGQLLNLHFIVAEIEGFLAARGEEY</sequence>
<dbReference type="EMBL" id="BK016033">
    <property type="protein sequence ID" value="DAF90662.1"/>
    <property type="molecule type" value="Genomic_DNA"/>
</dbReference>
<accession>A0A8S5U8E5</accession>
<reference evidence="1" key="1">
    <citation type="journal article" date="2021" name="Proc. Natl. Acad. Sci. U.S.A.">
        <title>A Catalog of Tens of Thousands of Viruses from Human Metagenomes Reveals Hidden Associations with Chronic Diseases.</title>
        <authorList>
            <person name="Tisza M.J."/>
            <person name="Buck C.B."/>
        </authorList>
    </citation>
    <scope>NUCLEOTIDE SEQUENCE</scope>
    <source>
        <strain evidence="1">CtwIM10</strain>
    </source>
</reference>
<name>A0A8S5U8E5_9CAUD</name>
<organism evidence="1">
    <name type="scientific">Siphoviridae sp. ctwIM10</name>
    <dbReference type="NCBI Taxonomy" id="2825728"/>
    <lineage>
        <taxon>Viruses</taxon>
        <taxon>Duplodnaviria</taxon>
        <taxon>Heunggongvirae</taxon>
        <taxon>Uroviricota</taxon>
        <taxon>Caudoviricetes</taxon>
    </lineage>
</organism>
<evidence type="ECO:0000313" key="1">
    <source>
        <dbReference type="EMBL" id="DAF90662.1"/>
    </source>
</evidence>
<proteinExistence type="predicted"/>
<protein>
    <submittedName>
        <fullName evidence="1">Uncharacterized protein</fullName>
    </submittedName>
</protein>